<comment type="caution">
    <text evidence="1">The sequence shown here is derived from an EMBL/GenBank/DDBJ whole genome shotgun (WGS) entry which is preliminary data.</text>
</comment>
<protein>
    <recommendedName>
        <fullName evidence="3">Secreted protein</fullName>
    </recommendedName>
</protein>
<evidence type="ECO:0008006" key="3">
    <source>
        <dbReference type="Google" id="ProtNLM"/>
    </source>
</evidence>
<organism evidence="1 2">
    <name type="scientific">Cardiocondyla obscurior</name>
    <dbReference type="NCBI Taxonomy" id="286306"/>
    <lineage>
        <taxon>Eukaryota</taxon>
        <taxon>Metazoa</taxon>
        <taxon>Ecdysozoa</taxon>
        <taxon>Arthropoda</taxon>
        <taxon>Hexapoda</taxon>
        <taxon>Insecta</taxon>
        <taxon>Pterygota</taxon>
        <taxon>Neoptera</taxon>
        <taxon>Endopterygota</taxon>
        <taxon>Hymenoptera</taxon>
        <taxon>Apocrita</taxon>
        <taxon>Aculeata</taxon>
        <taxon>Formicoidea</taxon>
        <taxon>Formicidae</taxon>
        <taxon>Myrmicinae</taxon>
        <taxon>Cardiocondyla</taxon>
    </lineage>
</organism>
<dbReference type="AlphaFoldDB" id="A0AAW2EXX1"/>
<sequence length="83" mass="9552">MPRSRSLPPFLCFSFSWSSVIQGGASHDQKTDVSVLFVPPRFVLLPVAPSRSRAIRFEVRAPAERRKKTAVLLRVRERRSRFL</sequence>
<name>A0AAW2EXX1_9HYME</name>
<evidence type="ECO:0000313" key="1">
    <source>
        <dbReference type="EMBL" id="KAL0107231.1"/>
    </source>
</evidence>
<gene>
    <name evidence="1" type="ORF">PUN28_015635</name>
</gene>
<dbReference type="EMBL" id="JADYXP020000017">
    <property type="protein sequence ID" value="KAL0107231.1"/>
    <property type="molecule type" value="Genomic_DNA"/>
</dbReference>
<evidence type="ECO:0000313" key="2">
    <source>
        <dbReference type="Proteomes" id="UP001430953"/>
    </source>
</evidence>
<proteinExistence type="predicted"/>
<dbReference type="Proteomes" id="UP001430953">
    <property type="component" value="Unassembled WGS sequence"/>
</dbReference>
<keyword evidence="2" id="KW-1185">Reference proteome</keyword>
<accession>A0AAW2EXX1</accession>
<reference evidence="1 2" key="1">
    <citation type="submission" date="2023-03" db="EMBL/GenBank/DDBJ databases">
        <title>High recombination rates correlate with genetic variation in Cardiocondyla obscurior ants.</title>
        <authorList>
            <person name="Errbii M."/>
        </authorList>
    </citation>
    <scope>NUCLEOTIDE SEQUENCE [LARGE SCALE GENOMIC DNA]</scope>
    <source>
        <strain evidence="1">Alpha-2009</strain>
        <tissue evidence="1">Whole body</tissue>
    </source>
</reference>